<evidence type="ECO:0000313" key="2">
    <source>
        <dbReference type="EMBL" id="GAA6195950.1"/>
    </source>
</evidence>
<accession>A0ABQ0AJA2</accession>
<comment type="caution">
    <text evidence="2">The sequence shown here is derived from an EMBL/GenBank/DDBJ whole genome shotgun (WGS) entry which is preliminary data.</text>
</comment>
<dbReference type="PANTHER" id="PTHR38600:SF2">
    <property type="entry name" value="SLL0088 PROTEIN"/>
    <property type="match status" value="1"/>
</dbReference>
<evidence type="ECO:0000259" key="1">
    <source>
        <dbReference type="PROSITE" id="PS50987"/>
    </source>
</evidence>
<dbReference type="InterPro" id="IPR036388">
    <property type="entry name" value="WH-like_DNA-bd_sf"/>
</dbReference>
<dbReference type="SUPFAM" id="SSF46785">
    <property type="entry name" value="Winged helix' DNA-binding domain"/>
    <property type="match status" value="1"/>
</dbReference>
<dbReference type="CDD" id="cd00090">
    <property type="entry name" value="HTH_ARSR"/>
    <property type="match status" value="1"/>
</dbReference>
<dbReference type="NCBIfam" id="NF033788">
    <property type="entry name" value="HTH_metalloreg"/>
    <property type="match status" value="1"/>
</dbReference>
<dbReference type="PRINTS" id="PR00778">
    <property type="entry name" value="HTHARSR"/>
</dbReference>
<dbReference type="EMBL" id="BAABWU010000003">
    <property type="protein sequence ID" value="GAA6195950.1"/>
    <property type="molecule type" value="Genomic_DNA"/>
</dbReference>
<sequence length="111" mass="12464">MASNLDGFFSALADPTRRAVVARLMTGPAPVSELHEPHDMALPSFLKHLGKLESAGMIRSEKIGRVRTVHIEAVAIAEAEEWLKQQRRIWERRLDRLSALAEHIEKESNNG</sequence>
<name>A0ABQ0AJA2_9RHOB</name>
<protein>
    <submittedName>
        <fullName evidence="2">Metalloregulator ArsR/SmtB family transcription factor</fullName>
    </submittedName>
</protein>
<keyword evidence="3" id="KW-1185">Reference proteome</keyword>
<dbReference type="InterPro" id="IPR011991">
    <property type="entry name" value="ArsR-like_HTH"/>
</dbReference>
<dbReference type="InterPro" id="IPR036390">
    <property type="entry name" value="WH_DNA-bd_sf"/>
</dbReference>
<proteinExistence type="predicted"/>
<organism evidence="2 3">
    <name type="scientific">Pseudophaeobacter arcticus</name>
    <dbReference type="NCBI Taxonomy" id="385492"/>
    <lineage>
        <taxon>Bacteria</taxon>
        <taxon>Pseudomonadati</taxon>
        <taxon>Pseudomonadota</taxon>
        <taxon>Alphaproteobacteria</taxon>
        <taxon>Rhodobacterales</taxon>
        <taxon>Paracoccaceae</taxon>
        <taxon>Pseudophaeobacter</taxon>
    </lineage>
</organism>
<dbReference type="Gene3D" id="1.10.10.10">
    <property type="entry name" value="Winged helix-like DNA-binding domain superfamily/Winged helix DNA-binding domain"/>
    <property type="match status" value="1"/>
</dbReference>
<dbReference type="PANTHER" id="PTHR38600">
    <property type="entry name" value="TRANSCRIPTIONAL REGULATORY PROTEIN"/>
    <property type="match status" value="1"/>
</dbReference>
<dbReference type="InterPro" id="IPR001845">
    <property type="entry name" value="HTH_ArsR_DNA-bd_dom"/>
</dbReference>
<dbReference type="SMART" id="SM00418">
    <property type="entry name" value="HTH_ARSR"/>
    <property type="match status" value="1"/>
</dbReference>
<dbReference type="PROSITE" id="PS50987">
    <property type="entry name" value="HTH_ARSR_2"/>
    <property type="match status" value="1"/>
</dbReference>
<reference evidence="2 3" key="1">
    <citation type="submission" date="2024-04" db="EMBL/GenBank/DDBJ databases">
        <title>Draft genome sequence of Pseudophaeobacter arcticus NBRC 116598.</title>
        <authorList>
            <person name="Miyakawa T."/>
            <person name="Kusuya Y."/>
            <person name="Miura T."/>
        </authorList>
    </citation>
    <scope>NUCLEOTIDE SEQUENCE [LARGE SCALE GENOMIC DNA]</scope>
    <source>
        <strain evidence="2 3">SU-CL00105</strain>
    </source>
</reference>
<dbReference type="RefSeq" id="WP_348155008.1">
    <property type="nucleotide sequence ID" value="NZ_BAABWU010000003.1"/>
</dbReference>
<gene>
    <name evidence="2" type="ORF">NBRC116598_13940</name>
</gene>
<feature type="domain" description="HTH arsR-type" evidence="1">
    <location>
        <begin position="1"/>
        <end position="91"/>
    </location>
</feature>
<dbReference type="Proteomes" id="UP001441944">
    <property type="component" value="Unassembled WGS sequence"/>
</dbReference>
<dbReference type="Pfam" id="PF12840">
    <property type="entry name" value="HTH_20"/>
    <property type="match status" value="1"/>
</dbReference>
<evidence type="ECO:0000313" key="3">
    <source>
        <dbReference type="Proteomes" id="UP001441944"/>
    </source>
</evidence>